<keyword evidence="1" id="KW-1133">Transmembrane helix</keyword>
<name>A0ABT2UJ28_9BACL</name>
<organism evidence="2 3">
    <name type="scientific">Paenibacillus baimaensis</name>
    <dbReference type="NCBI Taxonomy" id="2982185"/>
    <lineage>
        <taxon>Bacteria</taxon>
        <taxon>Bacillati</taxon>
        <taxon>Bacillota</taxon>
        <taxon>Bacilli</taxon>
        <taxon>Bacillales</taxon>
        <taxon>Paenibacillaceae</taxon>
        <taxon>Paenibacillus</taxon>
    </lineage>
</organism>
<accession>A0ABT2UJ28</accession>
<feature type="transmembrane region" description="Helical" evidence="1">
    <location>
        <begin position="12"/>
        <end position="45"/>
    </location>
</feature>
<evidence type="ECO:0000256" key="1">
    <source>
        <dbReference type="SAM" id="Phobius"/>
    </source>
</evidence>
<evidence type="ECO:0000313" key="3">
    <source>
        <dbReference type="Proteomes" id="UP001652445"/>
    </source>
</evidence>
<dbReference type="Proteomes" id="UP001652445">
    <property type="component" value="Unassembled WGS sequence"/>
</dbReference>
<protein>
    <recommendedName>
        <fullName evidence="4">5-bromo-4-chloroindolyl phosphate hydrolysis protein</fullName>
    </recommendedName>
</protein>
<dbReference type="EMBL" id="JAOQIO010000077">
    <property type="protein sequence ID" value="MCU6794136.1"/>
    <property type="molecule type" value="Genomic_DNA"/>
</dbReference>
<comment type="caution">
    <text evidence="2">The sequence shown here is derived from an EMBL/GenBank/DDBJ whole genome shotgun (WGS) entry which is preliminary data.</text>
</comment>
<evidence type="ECO:0000313" key="2">
    <source>
        <dbReference type="EMBL" id="MCU6794136.1"/>
    </source>
</evidence>
<dbReference type="RefSeq" id="WP_262685338.1">
    <property type="nucleotide sequence ID" value="NZ_JAOQIO010000077.1"/>
</dbReference>
<sequence>MSRLKLFTVVIVAGYLIGLLATLFVPVYVALLIPAGLSSLALIFYKPKHPMQGAKPFAEPIAPSQASTPLPSDLKDTVAKDPVWGPVLEYIGVLEDMLISEGQKDNLDNEIVEKTLSLLTRLQRVIPQLQELNDGNINHNIHRLVFKDLNGAVNPFLKLSGEAKRQNRRLLLTGLKDINSKISFYVESIEHRDLIDLQTKIDLIHERYNVQN</sequence>
<reference evidence="2 3" key="1">
    <citation type="submission" date="2022-09" db="EMBL/GenBank/DDBJ databases">
        <authorList>
            <person name="Han X.L."/>
            <person name="Wang Q."/>
            <person name="Lu T."/>
        </authorList>
    </citation>
    <scope>NUCLEOTIDE SEQUENCE [LARGE SCALE GENOMIC DNA]</scope>
    <source>
        <strain evidence="2 3">WQ 127069</strain>
    </source>
</reference>
<gene>
    <name evidence="2" type="ORF">OB236_18695</name>
</gene>
<keyword evidence="1" id="KW-0472">Membrane</keyword>
<proteinExistence type="predicted"/>
<evidence type="ECO:0008006" key="4">
    <source>
        <dbReference type="Google" id="ProtNLM"/>
    </source>
</evidence>
<keyword evidence="1" id="KW-0812">Transmembrane</keyword>
<keyword evidence="3" id="KW-1185">Reference proteome</keyword>